<reference evidence="1" key="1">
    <citation type="submission" date="2022-04" db="EMBL/GenBank/DDBJ databases">
        <title>Carnegiea gigantea Genome sequencing and assembly v2.</title>
        <authorList>
            <person name="Copetti D."/>
            <person name="Sanderson M.J."/>
            <person name="Burquez A."/>
            <person name="Wojciechowski M.F."/>
        </authorList>
    </citation>
    <scope>NUCLEOTIDE SEQUENCE</scope>
    <source>
        <strain evidence="1">SGP5-SGP5p</strain>
        <tissue evidence="1">Aerial part</tissue>
    </source>
</reference>
<proteinExistence type="predicted"/>
<name>A0A9Q1GQ45_9CARY</name>
<organism evidence="1 2">
    <name type="scientific">Carnegiea gigantea</name>
    <dbReference type="NCBI Taxonomy" id="171969"/>
    <lineage>
        <taxon>Eukaryota</taxon>
        <taxon>Viridiplantae</taxon>
        <taxon>Streptophyta</taxon>
        <taxon>Embryophyta</taxon>
        <taxon>Tracheophyta</taxon>
        <taxon>Spermatophyta</taxon>
        <taxon>Magnoliopsida</taxon>
        <taxon>eudicotyledons</taxon>
        <taxon>Gunneridae</taxon>
        <taxon>Pentapetalae</taxon>
        <taxon>Caryophyllales</taxon>
        <taxon>Cactineae</taxon>
        <taxon>Cactaceae</taxon>
        <taxon>Cactoideae</taxon>
        <taxon>Echinocereeae</taxon>
        <taxon>Carnegiea</taxon>
    </lineage>
</organism>
<dbReference type="EMBL" id="JAKOGI010002004">
    <property type="protein sequence ID" value="KAJ8423286.1"/>
    <property type="molecule type" value="Genomic_DNA"/>
</dbReference>
<sequence>MTAITYSREECWGSTSGSSYLYEDVARDSDGNVSVAEEGDVDLYSAKEMESNRRQCDQRKRVPVQQKGRYKSHRAVEDVVVIGYDFGVGVLVGLNPIIRGKVTLDIVVNFVTRSGTMHVEAIKGMTLKPILQYRLFGIRRELTPALIRRWVPHRGHSGCEEVKLLGPINKVPLNGCAILLQVWFYEHTIKFCDHAEFRFPKIAK</sequence>
<accession>A0A9Q1GQ45</accession>
<gene>
    <name evidence="1" type="ORF">Cgig2_007648</name>
</gene>
<keyword evidence="2" id="KW-1185">Reference proteome</keyword>
<evidence type="ECO:0000313" key="1">
    <source>
        <dbReference type="EMBL" id="KAJ8423286.1"/>
    </source>
</evidence>
<dbReference type="OrthoDB" id="1723350at2759"/>
<dbReference type="Proteomes" id="UP001153076">
    <property type="component" value="Unassembled WGS sequence"/>
</dbReference>
<evidence type="ECO:0000313" key="2">
    <source>
        <dbReference type="Proteomes" id="UP001153076"/>
    </source>
</evidence>
<comment type="caution">
    <text evidence="1">The sequence shown here is derived from an EMBL/GenBank/DDBJ whole genome shotgun (WGS) entry which is preliminary data.</text>
</comment>
<dbReference type="AlphaFoldDB" id="A0A9Q1GQ45"/>
<protein>
    <submittedName>
        <fullName evidence="1">Uncharacterized protein</fullName>
    </submittedName>
</protein>